<feature type="region of interest" description="Disordered" evidence="1">
    <location>
        <begin position="1"/>
        <end position="23"/>
    </location>
</feature>
<dbReference type="OrthoDB" id="10255738at2759"/>
<dbReference type="EMBL" id="CAJVPY010000381">
    <property type="protein sequence ID" value="CAG8469414.1"/>
    <property type="molecule type" value="Genomic_DNA"/>
</dbReference>
<comment type="caution">
    <text evidence="2">The sequence shown here is derived from an EMBL/GenBank/DDBJ whole genome shotgun (WGS) entry which is preliminary data.</text>
</comment>
<evidence type="ECO:0000313" key="2">
    <source>
        <dbReference type="EMBL" id="CAG8469414.1"/>
    </source>
</evidence>
<dbReference type="AlphaFoldDB" id="A0A9N8Z522"/>
<organism evidence="2 3">
    <name type="scientific">Dentiscutata erythropus</name>
    <dbReference type="NCBI Taxonomy" id="1348616"/>
    <lineage>
        <taxon>Eukaryota</taxon>
        <taxon>Fungi</taxon>
        <taxon>Fungi incertae sedis</taxon>
        <taxon>Mucoromycota</taxon>
        <taxon>Glomeromycotina</taxon>
        <taxon>Glomeromycetes</taxon>
        <taxon>Diversisporales</taxon>
        <taxon>Gigasporaceae</taxon>
        <taxon>Dentiscutata</taxon>
    </lineage>
</organism>
<accession>A0A9N8Z522</accession>
<feature type="compositionally biased region" description="Low complexity" evidence="1">
    <location>
        <begin position="1"/>
        <end position="17"/>
    </location>
</feature>
<proteinExistence type="predicted"/>
<protein>
    <submittedName>
        <fullName evidence="2">7292_t:CDS:1</fullName>
    </submittedName>
</protein>
<name>A0A9N8Z522_9GLOM</name>
<sequence length="396" mass="46884">MGNSFSNSDSSNPSSDDSSSEKGYKSYKELLTFTWYDTIKKKLKDNSLDILSETELDNLINSLGDEKIFLDRYLNLKEIYNDENLQQITKDLQKLHDFQENNIKPSVEEGRNLLNNLLQLRRKSDKFNVYLTISKLSDGRSESPYLRFLAKHVLRNEYGMFHIGLEVDGIVLEWGTGDAGPHLIYPKIYVNRNNMIAYIRVNYESNFSQEFNQRTNIYSQLWNTLCQTFPDPLSIITTTYRKLLTFVTDIGVIPSEKLQIIAQKCVFWNKNIYYNPLNRNCQHFIDGMLKALGLEFHPKGEFKKFLDRIIKYADDSFLFQEIEFFSRQDLDQYADQNWDEIQNIWDKRLLLCYSDMMKGLYELDKNDTNDKKSKWGPMENQERWDRREYELKLISV</sequence>
<dbReference type="Proteomes" id="UP000789405">
    <property type="component" value="Unassembled WGS sequence"/>
</dbReference>
<reference evidence="2" key="1">
    <citation type="submission" date="2021-06" db="EMBL/GenBank/DDBJ databases">
        <authorList>
            <person name="Kallberg Y."/>
            <person name="Tangrot J."/>
            <person name="Rosling A."/>
        </authorList>
    </citation>
    <scope>NUCLEOTIDE SEQUENCE</scope>
    <source>
        <strain evidence="2">MA453B</strain>
    </source>
</reference>
<gene>
    <name evidence="2" type="ORF">DERYTH_LOCUS1383</name>
</gene>
<evidence type="ECO:0000256" key="1">
    <source>
        <dbReference type="SAM" id="MobiDB-lite"/>
    </source>
</evidence>
<evidence type="ECO:0000313" key="3">
    <source>
        <dbReference type="Proteomes" id="UP000789405"/>
    </source>
</evidence>
<keyword evidence="3" id="KW-1185">Reference proteome</keyword>